<dbReference type="PANTHER" id="PTHR32468">
    <property type="entry name" value="CATION/H + ANTIPORTER"/>
    <property type="match status" value="1"/>
</dbReference>
<evidence type="ECO:0000256" key="3">
    <source>
        <dbReference type="ARBA" id="ARBA00022958"/>
    </source>
</evidence>
<protein>
    <recommendedName>
        <fullName evidence="6">Cation/H(+) antiporter C-terminal domain-containing protein</fullName>
    </recommendedName>
</protein>
<evidence type="ECO:0000313" key="7">
    <source>
        <dbReference type="EMBL" id="CAK9183713.1"/>
    </source>
</evidence>
<dbReference type="GO" id="GO:0006813">
    <property type="term" value="P:potassium ion transport"/>
    <property type="evidence" value="ECO:0007669"/>
    <property type="project" value="UniProtKB-KW"/>
</dbReference>
<proteinExistence type="predicted"/>
<feature type="transmembrane region" description="Helical" evidence="5">
    <location>
        <begin position="6"/>
        <end position="28"/>
    </location>
</feature>
<dbReference type="Pfam" id="PF23259">
    <property type="entry name" value="CHX17_C"/>
    <property type="match status" value="1"/>
</dbReference>
<keyword evidence="3" id="KW-0630">Potassium</keyword>
<evidence type="ECO:0000259" key="6">
    <source>
        <dbReference type="Pfam" id="PF23259"/>
    </source>
</evidence>
<keyword evidence="8" id="KW-1185">Reference proteome</keyword>
<keyword evidence="5" id="KW-0812">Transmembrane</keyword>
<organism evidence="7 8">
    <name type="scientific">Ilex paraguariensis</name>
    <name type="common">yerba mate</name>
    <dbReference type="NCBI Taxonomy" id="185542"/>
    <lineage>
        <taxon>Eukaryota</taxon>
        <taxon>Viridiplantae</taxon>
        <taxon>Streptophyta</taxon>
        <taxon>Embryophyta</taxon>
        <taxon>Tracheophyta</taxon>
        <taxon>Spermatophyta</taxon>
        <taxon>Magnoliopsida</taxon>
        <taxon>eudicotyledons</taxon>
        <taxon>Gunneridae</taxon>
        <taxon>Pentapetalae</taxon>
        <taxon>asterids</taxon>
        <taxon>campanulids</taxon>
        <taxon>Aquifoliales</taxon>
        <taxon>Aquifoliaceae</taxon>
        <taxon>Ilex</taxon>
    </lineage>
</organism>
<evidence type="ECO:0000256" key="1">
    <source>
        <dbReference type="ARBA" id="ARBA00022448"/>
    </source>
</evidence>
<feature type="transmembrane region" description="Helical" evidence="5">
    <location>
        <begin position="40"/>
        <end position="67"/>
    </location>
</feature>
<evidence type="ECO:0000256" key="5">
    <source>
        <dbReference type="SAM" id="Phobius"/>
    </source>
</evidence>
<reference evidence="7 8" key="1">
    <citation type="submission" date="2024-02" db="EMBL/GenBank/DDBJ databases">
        <authorList>
            <person name="Vignale AGUSTIN F."/>
            <person name="Sosa J E."/>
            <person name="Modenutti C."/>
        </authorList>
    </citation>
    <scope>NUCLEOTIDE SEQUENCE [LARGE SCALE GENOMIC DNA]</scope>
</reference>
<keyword evidence="4" id="KW-0406">Ion transport</keyword>
<keyword evidence="2" id="KW-0633">Potassium transport</keyword>
<keyword evidence="5" id="KW-1133">Transmembrane helix</keyword>
<name>A0ABC8URP6_9AQUA</name>
<evidence type="ECO:0000256" key="4">
    <source>
        <dbReference type="ARBA" id="ARBA00023065"/>
    </source>
</evidence>
<dbReference type="PANTHER" id="PTHR32468:SF114">
    <property type="entry name" value="CATION_H+ EXCHANGER DOMAIN-CONTAINING PROTEIN"/>
    <property type="match status" value="1"/>
</dbReference>
<evidence type="ECO:0000256" key="2">
    <source>
        <dbReference type="ARBA" id="ARBA00022538"/>
    </source>
</evidence>
<dbReference type="InterPro" id="IPR050794">
    <property type="entry name" value="CPA2_transporter"/>
</dbReference>
<sequence>MTLRTVATGIAMALVIFLLVRPVVLWRLQIQAEEELKPGFIYLIFVGVLVTGFCCQASGLHIFYVPLLYGMAILAGPPFGISAGREALIWMFMPLFFLKNGLVIDIFGQDEKLYVRRRDAISLGLVMNIQEALELGMFKMMKQAKAIDNEAVVVLRTSMLIVTVAITPMVRYLHDPSRRFTANGTIESNRKEVRIVNSMILNRAPCSIAIIVDWGLLNSSRSVLATWISYRVAVLFLGGADDREALVLGARMAGQPYVNLTITRLLQNGNVIGEDASERT</sequence>
<dbReference type="AlphaFoldDB" id="A0ABC8URP6"/>
<keyword evidence="1" id="KW-0813">Transport</keyword>
<dbReference type="EMBL" id="CAUOFW020008725">
    <property type="protein sequence ID" value="CAK9183713.1"/>
    <property type="molecule type" value="Genomic_DNA"/>
</dbReference>
<evidence type="ECO:0000313" key="8">
    <source>
        <dbReference type="Proteomes" id="UP001642360"/>
    </source>
</evidence>
<comment type="caution">
    <text evidence="7">The sequence shown here is derived from an EMBL/GenBank/DDBJ whole genome shotgun (WGS) entry which is preliminary data.</text>
</comment>
<feature type="transmembrane region" description="Helical" evidence="5">
    <location>
        <begin position="87"/>
        <end position="108"/>
    </location>
</feature>
<dbReference type="InterPro" id="IPR057290">
    <property type="entry name" value="CHX17_C"/>
</dbReference>
<dbReference type="Proteomes" id="UP001642360">
    <property type="component" value="Unassembled WGS sequence"/>
</dbReference>
<keyword evidence="5" id="KW-0472">Membrane</keyword>
<feature type="domain" description="Cation/H(+) antiporter C-terminal" evidence="6">
    <location>
        <begin position="230"/>
        <end position="263"/>
    </location>
</feature>
<accession>A0ABC8URP6</accession>
<gene>
    <name evidence="7" type="ORF">ILEXP_LOCUS54001</name>
</gene>
<feature type="transmembrane region" description="Helical" evidence="5">
    <location>
        <begin position="153"/>
        <end position="173"/>
    </location>
</feature>